<organism evidence="2 3">
    <name type="scientific">RtClan arterivirus</name>
    <dbReference type="NCBI Taxonomy" id="2847271"/>
    <lineage>
        <taxon>Viruses</taxon>
        <taxon>Riboviria</taxon>
        <taxon>Orthornavirae</taxon>
        <taxon>Pisuviricota</taxon>
        <taxon>Pisoniviricetes</taxon>
        <taxon>Nidovirales</taxon>
        <taxon>Arnidovirineae</taxon>
        <taxon>Arteriviridae</taxon>
        <taxon>Variarterivirinae</taxon>
        <taxon>Nuarterivirus</taxon>
        <taxon>Nuarterivirus guemel</taxon>
    </lineage>
</organism>
<evidence type="ECO:0000256" key="1">
    <source>
        <dbReference type="SAM" id="Phobius"/>
    </source>
</evidence>
<dbReference type="Proteomes" id="UP000501345">
    <property type="component" value="Segment"/>
</dbReference>
<dbReference type="Pfam" id="PF07069">
    <property type="entry name" value="PRRSV_2b"/>
    <property type="match status" value="1"/>
</dbReference>
<evidence type="ECO:0000313" key="3">
    <source>
        <dbReference type="Proteomes" id="UP000501345"/>
    </source>
</evidence>
<name>A0A2H4MWQ6_9NIDO</name>
<evidence type="ECO:0000313" key="2">
    <source>
        <dbReference type="EMBL" id="ATP66646.1"/>
    </source>
</evidence>
<reference evidence="2 3" key="1">
    <citation type="journal article" date="2018" name="Microbiome">
        <title>Comparative analysis of rodent and small mammal viromes to better understand the wildlife origin of emerging infectious diseases.</title>
        <authorList>
            <person name="Wu Z."/>
            <person name="Lu L."/>
            <person name="Du J."/>
            <person name="Yang L."/>
            <person name="Ren X."/>
            <person name="Liu B."/>
            <person name="Jiang J."/>
            <person name="Yang J."/>
            <person name="Dong J."/>
            <person name="Sun L."/>
            <person name="Zhu Y."/>
            <person name="Li Y."/>
            <person name="Zheng D."/>
            <person name="Zhang C."/>
            <person name="Su H."/>
            <person name="Zheng Y."/>
            <person name="Zhou H."/>
            <person name="Zhu G."/>
            <person name="Li H."/>
            <person name="Chmura A."/>
            <person name="Yang F."/>
            <person name="Daszak P."/>
            <person name="Wang J."/>
            <person name="Liu Q."/>
            <person name="Jin Q."/>
        </authorList>
    </citation>
    <scope>NUCLEOTIDE SEQUENCE [LARGE SCALE GENOMIC DNA]</scope>
    <source>
        <strain evidence="2">RtClan-Arterivirus/GZ2015</strain>
    </source>
</reference>
<keyword evidence="1" id="KW-0472">Membrane</keyword>
<feature type="transmembrane region" description="Helical" evidence="1">
    <location>
        <begin position="26"/>
        <end position="51"/>
    </location>
</feature>
<sequence length="70" mass="7471">MGNVASAVWNIITAAIEEFIISILDIFLFLAILFGLTLAAWVIAVIVRLVFIKACSKAYGAGLGPVQPHV</sequence>
<protein>
    <submittedName>
        <fullName evidence="2">ORF2b</fullName>
    </submittedName>
</protein>
<keyword evidence="1" id="KW-0812">Transmembrane</keyword>
<proteinExistence type="predicted"/>
<accession>A0A2H4MWQ6</accession>
<dbReference type="EMBL" id="KY369969">
    <property type="protein sequence ID" value="ATP66646.1"/>
    <property type="molecule type" value="Genomic_RNA"/>
</dbReference>
<keyword evidence="1" id="KW-1133">Transmembrane helix</keyword>
<dbReference type="InterPro" id="IPR009775">
    <property type="entry name" value="GP2b"/>
</dbReference>
<keyword evidence="3" id="KW-1185">Reference proteome</keyword>